<accession>A0A0N7KGE3</accession>
<dbReference type="InParanoid" id="A0A0N7KGE3"/>
<evidence type="ECO:0000256" key="1">
    <source>
        <dbReference type="SAM" id="MobiDB-lite"/>
    </source>
</evidence>
<dbReference type="AlphaFoldDB" id="A0A0N7KGE3"/>
<keyword evidence="3" id="KW-1185">Reference proteome</keyword>
<dbReference type="EMBL" id="AP014958">
    <property type="protein sequence ID" value="BAS81777.1"/>
    <property type="molecule type" value="Genomic_DNA"/>
</dbReference>
<name>A0A0N7KGE3_ORYSJ</name>
<gene>
    <name evidence="2" type="ordered locus">Os02g0832866</name>
    <name evidence="2" type="ORF">OSNPB_020832866</name>
</gene>
<evidence type="ECO:0000313" key="3">
    <source>
        <dbReference type="Proteomes" id="UP000059680"/>
    </source>
</evidence>
<feature type="region of interest" description="Disordered" evidence="1">
    <location>
        <begin position="80"/>
        <end position="104"/>
    </location>
</feature>
<evidence type="ECO:0000313" key="2">
    <source>
        <dbReference type="EMBL" id="BAS81777.1"/>
    </source>
</evidence>
<organism evidence="2 3">
    <name type="scientific">Oryza sativa subsp. japonica</name>
    <name type="common">Rice</name>
    <dbReference type="NCBI Taxonomy" id="39947"/>
    <lineage>
        <taxon>Eukaryota</taxon>
        <taxon>Viridiplantae</taxon>
        <taxon>Streptophyta</taxon>
        <taxon>Embryophyta</taxon>
        <taxon>Tracheophyta</taxon>
        <taxon>Spermatophyta</taxon>
        <taxon>Magnoliopsida</taxon>
        <taxon>Liliopsida</taxon>
        <taxon>Poales</taxon>
        <taxon>Poaceae</taxon>
        <taxon>BOP clade</taxon>
        <taxon>Oryzoideae</taxon>
        <taxon>Oryzeae</taxon>
        <taxon>Oryzinae</taxon>
        <taxon>Oryza</taxon>
        <taxon>Oryza sativa</taxon>
    </lineage>
</organism>
<reference evidence="2 3" key="2">
    <citation type="journal article" date="2013" name="Plant Cell Physiol.">
        <title>Rice Annotation Project Database (RAP-DB): an integrative and interactive database for rice genomics.</title>
        <authorList>
            <person name="Sakai H."/>
            <person name="Lee S.S."/>
            <person name="Tanaka T."/>
            <person name="Numa H."/>
            <person name="Kim J."/>
            <person name="Kawahara Y."/>
            <person name="Wakimoto H."/>
            <person name="Yang C.C."/>
            <person name="Iwamoto M."/>
            <person name="Abe T."/>
            <person name="Yamada Y."/>
            <person name="Muto A."/>
            <person name="Inokuchi H."/>
            <person name="Ikemura T."/>
            <person name="Matsumoto T."/>
            <person name="Sasaki T."/>
            <person name="Itoh T."/>
        </authorList>
    </citation>
    <scope>NUCLEOTIDE SEQUENCE [LARGE SCALE GENOMIC DNA]</scope>
    <source>
        <strain evidence="3">cv. Nipponbare</strain>
    </source>
</reference>
<dbReference type="Proteomes" id="UP000059680">
    <property type="component" value="Chromosome 2"/>
</dbReference>
<protein>
    <submittedName>
        <fullName evidence="2">Os02g0832866 protein</fullName>
    </submittedName>
</protein>
<dbReference type="PaxDb" id="39947-A0A0N7KGE3"/>
<proteinExistence type="predicted"/>
<sequence length="117" mass="12735">MLGRKGRRRRLLLGSGQGRAGELAIGSAPAPYLHFFFFLFLCGPEEVEVDQVEEDAACATAAACAKEELSGRCGANRWMAAEEGSGSAPEPTRRDGRRRLPPQQGKCAIWAWEKGEN</sequence>
<reference evidence="3" key="1">
    <citation type="journal article" date="2005" name="Nature">
        <title>The map-based sequence of the rice genome.</title>
        <authorList>
            <consortium name="International rice genome sequencing project (IRGSP)"/>
            <person name="Matsumoto T."/>
            <person name="Wu J."/>
            <person name="Kanamori H."/>
            <person name="Katayose Y."/>
            <person name="Fujisawa M."/>
            <person name="Namiki N."/>
            <person name="Mizuno H."/>
            <person name="Yamamoto K."/>
            <person name="Antonio B.A."/>
            <person name="Baba T."/>
            <person name="Sakata K."/>
            <person name="Nagamura Y."/>
            <person name="Aoki H."/>
            <person name="Arikawa K."/>
            <person name="Arita K."/>
            <person name="Bito T."/>
            <person name="Chiden Y."/>
            <person name="Fujitsuka N."/>
            <person name="Fukunaka R."/>
            <person name="Hamada M."/>
            <person name="Harada C."/>
            <person name="Hayashi A."/>
            <person name="Hijishita S."/>
            <person name="Honda M."/>
            <person name="Hosokawa S."/>
            <person name="Ichikawa Y."/>
            <person name="Idonuma A."/>
            <person name="Iijima M."/>
            <person name="Ikeda M."/>
            <person name="Ikeno M."/>
            <person name="Ito K."/>
            <person name="Ito S."/>
            <person name="Ito T."/>
            <person name="Ito Y."/>
            <person name="Ito Y."/>
            <person name="Iwabuchi A."/>
            <person name="Kamiya K."/>
            <person name="Karasawa W."/>
            <person name="Kurita K."/>
            <person name="Katagiri S."/>
            <person name="Kikuta A."/>
            <person name="Kobayashi H."/>
            <person name="Kobayashi N."/>
            <person name="Machita K."/>
            <person name="Maehara T."/>
            <person name="Masukawa M."/>
            <person name="Mizubayashi T."/>
            <person name="Mukai Y."/>
            <person name="Nagasaki H."/>
            <person name="Nagata Y."/>
            <person name="Naito S."/>
            <person name="Nakashima M."/>
            <person name="Nakama Y."/>
            <person name="Nakamichi Y."/>
            <person name="Nakamura M."/>
            <person name="Meguro A."/>
            <person name="Negishi M."/>
            <person name="Ohta I."/>
            <person name="Ohta T."/>
            <person name="Okamoto M."/>
            <person name="Ono N."/>
            <person name="Saji S."/>
            <person name="Sakaguchi M."/>
            <person name="Sakai K."/>
            <person name="Shibata M."/>
            <person name="Shimokawa T."/>
            <person name="Song J."/>
            <person name="Takazaki Y."/>
            <person name="Terasawa K."/>
            <person name="Tsugane M."/>
            <person name="Tsuji K."/>
            <person name="Ueda S."/>
            <person name="Waki K."/>
            <person name="Yamagata H."/>
            <person name="Yamamoto M."/>
            <person name="Yamamoto S."/>
            <person name="Yamane H."/>
            <person name="Yoshiki S."/>
            <person name="Yoshihara R."/>
            <person name="Yukawa K."/>
            <person name="Zhong H."/>
            <person name="Yano M."/>
            <person name="Yuan Q."/>
            <person name="Ouyang S."/>
            <person name="Liu J."/>
            <person name="Jones K.M."/>
            <person name="Gansberger K."/>
            <person name="Moffat K."/>
            <person name="Hill J."/>
            <person name="Bera J."/>
            <person name="Fadrosh D."/>
            <person name="Jin S."/>
            <person name="Johri S."/>
            <person name="Kim M."/>
            <person name="Overton L."/>
            <person name="Reardon M."/>
            <person name="Tsitrin T."/>
            <person name="Vuong H."/>
            <person name="Weaver B."/>
            <person name="Ciecko A."/>
            <person name="Tallon L."/>
            <person name="Jackson J."/>
            <person name="Pai G."/>
            <person name="Aken S.V."/>
            <person name="Utterback T."/>
            <person name="Reidmuller S."/>
            <person name="Feldblyum T."/>
            <person name="Hsiao J."/>
            <person name="Zismann V."/>
            <person name="Iobst S."/>
            <person name="de Vazeille A.R."/>
            <person name="Buell C.R."/>
            <person name="Ying K."/>
            <person name="Li Y."/>
            <person name="Lu T."/>
            <person name="Huang Y."/>
            <person name="Zhao Q."/>
            <person name="Feng Q."/>
            <person name="Zhang L."/>
            <person name="Zhu J."/>
            <person name="Weng Q."/>
            <person name="Mu J."/>
            <person name="Lu Y."/>
            <person name="Fan D."/>
            <person name="Liu Y."/>
            <person name="Guan J."/>
            <person name="Zhang Y."/>
            <person name="Yu S."/>
            <person name="Liu X."/>
            <person name="Zhang Y."/>
            <person name="Hong G."/>
            <person name="Han B."/>
            <person name="Choisne N."/>
            <person name="Demange N."/>
            <person name="Orjeda G."/>
            <person name="Samain S."/>
            <person name="Cattolico L."/>
            <person name="Pelletier E."/>
            <person name="Couloux A."/>
            <person name="Segurens B."/>
            <person name="Wincker P."/>
            <person name="D'Hont A."/>
            <person name="Scarpelli C."/>
            <person name="Weissenbach J."/>
            <person name="Salanoubat M."/>
            <person name="Quetier F."/>
            <person name="Yu Y."/>
            <person name="Kim H.R."/>
            <person name="Rambo T."/>
            <person name="Currie J."/>
            <person name="Collura K."/>
            <person name="Luo M."/>
            <person name="Yang T."/>
            <person name="Ammiraju J.S.S."/>
            <person name="Engler F."/>
            <person name="Soderlund C."/>
            <person name="Wing R.A."/>
            <person name="Palmer L.E."/>
            <person name="de la Bastide M."/>
            <person name="Spiegel L."/>
            <person name="Nascimento L."/>
            <person name="Zutavern T."/>
            <person name="O'Shaughnessy A."/>
            <person name="Dike S."/>
            <person name="Dedhia N."/>
            <person name="Preston R."/>
            <person name="Balija V."/>
            <person name="McCombie W.R."/>
            <person name="Chow T."/>
            <person name="Chen H."/>
            <person name="Chung M."/>
            <person name="Chen C."/>
            <person name="Shaw J."/>
            <person name="Wu H."/>
            <person name="Hsiao K."/>
            <person name="Chao Y."/>
            <person name="Chu M."/>
            <person name="Cheng C."/>
            <person name="Hour A."/>
            <person name="Lee P."/>
            <person name="Lin S."/>
            <person name="Lin Y."/>
            <person name="Liou J."/>
            <person name="Liu S."/>
            <person name="Hsing Y."/>
            <person name="Raghuvanshi S."/>
            <person name="Mohanty A."/>
            <person name="Bharti A.K."/>
            <person name="Gaur A."/>
            <person name="Gupta V."/>
            <person name="Kumar D."/>
            <person name="Ravi V."/>
            <person name="Vij S."/>
            <person name="Kapur A."/>
            <person name="Khurana P."/>
            <person name="Khurana P."/>
            <person name="Khurana J.P."/>
            <person name="Tyagi A.K."/>
            <person name="Gaikwad K."/>
            <person name="Singh A."/>
            <person name="Dalal V."/>
            <person name="Srivastava S."/>
            <person name="Dixit A."/>
            <person name="Pal A.K."/>
            <person name="Ghazi I.A."/>
            <person name="Yadav M."/>
            <person name="Pandit A."/>
            <person name="Bhargava A."/>
            <person name="Sureshbabu K."/>
            <person name="Batra K."/>
            <person name="Sharma T.R."/>
            <person name="Mohapatra T."/>
            <person name="Singh N.K."/>
            <person name="Messing J."/>
            <person name="Nelson A.B."/>
            <person name="Fuks G."/>
            <person name="Kavchok S."/>
            <person name="Keizer G."/>
            <person name="Linton E."/>
            <person name="Llaca V."/>
            <person name="Song R."/>
            <person name="Tanyolac B."/>
            <person name="Young S."/>
            <person name="Ho-Il K."/>
            <person name="Hahn J.H."/>
            <person name="Sangsakoo G."/>
            <person name="Vanavichit A."/>
            <person name="de Mattos Luiz.A.T."/>
            <person name="Zimmer P.D."/>
            <person name="Malone G."/>
            <person name="Dellagostin O."/>
            <person name="de Oliveira A.C."/>
            <person name="Bevan M."/>
            <person name="Bancroft I."/>
            <person name="Minx P."/>
            <person name="Cordum H."/>
            <person name="Wilson R."/>
            <person name="Cheng Z."/>
            <person name="Jin W."/>
            <person name="Jiang J."/>
            <person name="Leong S.A."/>
            <person name="Iwama H."/>
            <person name="Gojobori T."/>
            <person name="Itoh T."/>
            <person name="Niimura Y."/>
            <person name="Fujii Y."/>
            <person name="Habara T."/>
            <person name="Sakai H."/>
            <person name="Sato Y."/>
            <person name="Wilson G."/>
            <person name="Kumar K."/>
            <person name="McCouch S."/>
            <person name="Juretic N."/>
            <person name="Hoen D."/>
            <person name="Wright S."/>
            <person name="Bruskiewich R."/>
            <person name="Bureau T."/>
            <person name="Miyao A."/>
            <person name="Hirochika H."/>
            <person name="Nishikawa T."/>
            <person name="Kadowaki K."/>
            <person name="Sugiura M."/>
            <person name="Burr B."/>
            <person name="Sasaki T."/>
        </authorList>
    </citation>
    <scope>NUCLEOTIDE SEQUENCE [LARGE SCALE GENOMIC DNA]</scope>
    <source>
        <strain evidence="3">cv. Nipponbare</strain>
    </source>
</reference>
<reference evidence="2 3" key="3">
    <citation type="journal article" date="2013" name="Rice">
        <title>Improvement of the Oryza sativa Nipponbare reference genome using next generation sequence and optical map data.</title>
        <authorList>
            <person name="Kawahara Y."/>
            <person name="de la Bastide M."/>
            <person name="Hamilton J.P."/>
            <person name="Kanamori H."/>
            <person name="McCombie W.R."/>
            <person name="Ouyang S."/>
            <person name="Schwartz D.C."/>
            <person name="Tanaka T."/>
            <person name="Wu J."/>
            <person name="Zhou S."/>
            <person name="Childs K.L."/>
            <person name="Davidson R.M."/>
            <person name="Lin H."/>
            <person name="Quesada-Ocampo L."/>
            <person name="Vaillancourt B."/>
            <person name="Sakai H."/>
            <person name="Lee S.S."/>
            <person name="Kim J."/>
            <person name="Numa H."/>
            <person name="Itoh T."/>
            <person name="Buell C.R."/>
            <person name="Matsumoto T."/>
        </authorList>
    </citation>
    <scope>NUCLEOTIDE SEQUENCE [LARGE SCALE GENOMIC DNA]</scope>
    <source>
        <strain evidence="3">cv. Nipponbare</strain>
    </source>
</reference>